<dbReference type="InterPro" id="IPR003593">
    <property type="entry name" value="AAA+_ATPase"/>
</dbReference>
<dbReference type="SMART" id="SM00382">
    <property type="entry name" value="AAA"/>
    <property type="match status" value="1"/>
</dbReference>
<dbReference type="Proteomes" id="UP000295277">
    <property type="component" value="Unassembled WGS sequence"/>
</dbReference>
<evidence type="ECO:0000259" key="10">
    <source>
        <dbReference type="PROSITE" id="PS50893"/>
    </source>
</evidence>
<dbReference type="EMBL" id="SLVM01000033">
    <property type="protein sequence ID" value="TCM76564.1"/>
    <property type="molecule type" value="Genomic_DNA"/>
</dbReference>
<dbReference type="RefSeq" id="WP_132696626.1">
    <property type="nucleotide sequence ID" value="NZ_SLVM01000033.1"/>
</dbReference>
<keyword evidence="6 11" id="KW-0067">ATP-binding</keyword>
<dbReference type="PANTHER" id="PTHR42771:SF3">
    <property type="entry name" value="PETROBACTIN IMPORT ATP-BINDING PROTEIN YCLP"/>
    <property type="match status" value="1"/>
</dbReference>
<dbReference type="PANTHER" id="PTHR42771">
    <property type="entry name" value="IRON(3+)-HYDROXAMATE IMPORT ATP-BINDING PROTEIN FHUC"/>
    <property type="match status" value="1"/>
</dbReference>
<reference evidence="11 12" key="1">
    <citation type="submission" date="2019-03" db="EMBL/GenBank/DDBJ databases">
        <title>Genomic Encyclopedia of Type Strains, Phase IV (KMG-IV): sequencing the most valuable type-strain genomes for metagenomic binning, comparative biology and taxonomic classification.</title>
        <authorList>
            <person name="Goeker M."/>
        </authorList>
    </citation>
    <scope>NUCLEOTIDE SEQUENCE [LARGE SCALE GENOMIC DNA]</scope>
    <source>
        <strain evidence="11 12">DSM 21153</strain>
    </source>
</reference>
<keyword evidence="2" id="KW-0813">Transport</keyword>
<evidence type="ECO:0000256" key="3">
    <source>
        <dbReference type="ARBA" id="ARBA00022475"/>
    </source>
</evidence>
<evidence type="ECO:0000256" key="8">
    <source>
        <dbReference type="ARBA" id="ARBA00023065"/>
    </source>
</evidence>
<keyword evidence="4" id="KW-0410">Iron transport</keyword>
<keyword evidence="8" id="KW-0406">Ion transport</keyword>
<gene>
    <name evidence="11" type="ORF">EV216_1339</name>
</gene>
<evidence type="ECO:0000256" key="6">
    <source>
        <dbReference type="ARBA" id="ARBA00022840"/>
    </source>
</evidence>
<organism evidence="11 12">
    <name type="scientific">Rhodovulum steppense</name>
    <dbReference type="NCBI Taxonomy" id="540251"/>
    <lineage>
        <taxon>Bacteria</taxon>
        <taxon>Pseudomonadati</taxon>
        <taxon>Pseudomonadota</taxon>
        <taxon>Alphaproteobacteria</taxon>
        <taxon>Rhodobacterales</taxon>
        <taxon>Paracoccaceae</taxon>
        <taxon>Rhodovulum</taxon>
    </lineage>
</organism>
<keyword evidence="7" id="KW-0408">Iron</keyword>
<keyword evidence="3" id="KW-1003">Cell membrane</keyword>
<protein>
    <submittedName>
        <fullName evidence="11">Iron complex transport system ATP-binding protein</fullName>
    </submittedName>
</protein>
<evidence type="ECO:0000313" key="11">
    <source>
        <dbReference type="EMBL" id="TCM76564.1"/>
    </source>
</evidence>
<evidence type="ECO:0000256" key="2">
    <source>
        <dbReference type="ARBA" id="ARBA00022448"/>
    </source>
</evidence>
<dbReference type="Gene3D" id="3.40.50.300">
    <property type="entry name" value="P-loop containing nucleotide triphosphate hydrolases"/>
    <property type="match status" value="1"/>
</dbReference>
<dbReference type="InterPro" id="IPR027417">
    <property type="entry name" value="P-loop_NTPase"/>
</dbReference>
<dbReference type="GO" id="GO:0016887">
    <property type="term" value="F:ATP hydrolysis activity"/>
    <property type="evidence" value="ECO:0007669"/>
    <property type="project" value="InterPro"/>
</dbReference>
<dbReference type="InterPro" id="IPR051535">
    <property type="entry name" value="Siderophore_ABC-ATPase"/>
</dbReference>
<dbReference type="PROSITE" id="PS50893">
    <property type="entry name" value="ABC_TRANSPORTER_2"/>
    <property type="match status" value="1"/>
</dbReference>
<evidence type="ECO:0000313" key="12">
    <source>
        <dbReference type="Proteomes" id="UP000295277"/>
    </source>
</evidence>
<dbReference type="AlphaFoldDB" id="A0A4R1YJ30"/>
<dbReference type="Pfam" id="PF00005">
    <property type="entry name" value="ABC_tran"/>
    <property type="match status" value="1"/>
</dbReference>
<dbReference type="SUPFAM" id="SSF52540">
    <property type="entry name" value="P-loop containing nucleoside triphosphate hydrolases"/>
    <property type="match status" value="1"/>
</dbReference>
<feature type="domain" description="ABC transporter" evidence="10">
    <location>
        <begin position="2"/>
        <end position="238"/>
    </location>
</feature>
<comment type="subcellular location">
    <subcellularLocation>
        <location evidence="1">Cell membrane</location>
        <topology evidence="1">Peripheral membrane protein</topology>
    </subcellularLocation>
</comment>
<comment type="caution">
    <text evidence="11">The sequence shown here is derived from an EMBL/GenBank/DDBJ whole genome shotgun (WGS) entry which is preliminary data.</text>
</comment>
<accession>A0A4R1YJ30</accession>
<sequence>MIEVASLSYRAGPVPILHDIRLSLPAGGITALIGPNGAGKSSLLHCIAGLNRPAAGSVRIDGMDPFAVPDRTRARQVAILQQSPALASRLRVRELVAFGRWPHHGGRPGPEDAQATAAALAAFDLDALADRPLDTLSGGQRQRAMVAMAHAQATPWLLLDEPLNALDPRHARDLMARLHALSRPGPGARSVVVVLHDINAAAIWADRVVAMKAGHVIAADSAAKVLRPDLLEQVFDTAFEVVEHAGRRLVMTL</sequence>
<proteinExistence type="predicted"/>
<evidence type="ECO:0000256" key="5">
    <source>
        <dbReference type="ARBA" id="ARBA00022741"/>
    </source>
</evidence>
<dbReference type="GO" id="GO:0006826">
    <property type="term" value="P:iron ion transport"/>
    <property type="evidence" value="ECO:0007669"/>
    <property type="project" value="UniProtKB-KW"/>
</dbReference>
<keyword evidence="5" id="KW-0547">Nucleotide-binding</keyword>
<evidence type="ECO:0000256" key="7">
    <source>
        <dbReference type="ARBA" id="ARBA00023004"/>
    </source>
</evidence>
<name>A0A4R1YJ30_9RHOB</name>
<dbReference type="InterPro" id="IPR003439">
    <property type="entry name" value="ABC_transporter-like_ATP-bd"/>
</dbReference>
<evidence type="ECO:0000256" key="9">
    <source>
        <dbReference type="ARBA" id="ARBA00023136"/>
    </source>
</evidence>
<dbReference type="CDD" id="cd03214">
    <property type="entry name" value="ABC_Iron-Siderophores_B12_Hemin"/>
    <property type="match status" value="1"/>
</dbReference>
<dbReference type="GO" id="GO:0005524">
    <property type="term" value="F:ATP binding"/>
    <property type="evidence" value="ECO:0007669"/>
    <property type="project" value="UniProtKB-KW"/>
</dbReference>
<evidence type="ECO:0000256" key="1">
    <source>
        <dbReference type="ARBA" id="ARBA00004202"/>
    </source>
</evidence>
<dbReference type="OrthoDB" id="9805601at2"/>
<evidence type="ECO:0000256" key="4">
    <source>
        <dbReference type="ARBA" id="ARBA00022496"/>
    </source>
</evidence>
<keyword evidence="9" id="KW-0472">Membrane</keyword>
<dbReference type="GO" id="GO:0005886">
    <property type="term" value="C:plasma membrane"/>
    <property type="evidence" value="ECO:0007669"/>
    <property type="project" value="UniProtKB-SubCell"/>
</dbReference>
<keyword evidence="12" id="KW-1185">Reference proteome</keyword>